<protein>
    <submittedName>
        <fullName evidence="2">Uncharacterized protein</fullName>
    </submittedName>
</protein>
<dbReference type="Proteomes" id="UP001165652">
    <property type="component" value="Unassembled WGS sequence"/>
</dbReference>
<accession>A0ABT5JG16</accession>
<evidence type="ECO:0000256" key="1">
    <source>
        <dbReference type="SAM" id="MobiDB-lite"/>
    </source>
</evidence>
<dbReference type="EMBL" id="JAQQLI010000035">
    <property type="protein sequence ID" value="MDC7787970.1"/>
    <property type="molecule type" value="Genomic_DNA"/>
</dbReference>
<evidence type="ECO:0000313" key="3">
    <source>
        <dbReference type="Proteomes" id="UP001165652"/>
    </source>
</evidence>
<name>A0ABT5JG16_RHOTP</name>
<feature type="region of interest" description="Disordered" evidence="1">
    <location>
        <begin position="1"/>
        <end position="21"/>
    </location>
</feature>
<gene>
    <name evidence="2" type="ORF">PQJ73_19960</name>
</gene>
<keyword evidence="3" id="KW-1185">Reference proteome</keyword>
<evidence type="ECO:0000313" key="2">
    <source>
        <dbReference type="EMBL" id="MDC7787970.1"/>
    </source>
</evidence>
<dbReference type="RefSeq" id="WP_272778806.1">
    <property type="nucleotide sequence ID" value="NZ_JAQQLI010000035.1"/>
</dbReference>
<proteinExistence type="predicted"/>
<reference evidence="2" key="1">
    <citation type="journal article" date="2023" name="Microbiol Resour">
        <title>Genome Sequences of Rhodoplanes serenus and Two Thermotolerant Strains, Rhodoplanes tepidamans and 'Rhodoplanes cryptolactis,' Further Refine the Genus.</title>
        <authorList>
            <person name="Rayyan A.A."/>
            <person name="Kyndt J.A."/>
        </authorList>
    </citation>
    <scope>NUCLEOTIDE SEQUENCE</scope>
    <source>
        <strain evidence="2">DSM 9987</strain>
    </source>
</reference>
<reference evidence="2" key="2">
    <citation type="submission" date="2023-02" db="EMBL/GenBank/DDBJ databases">
        <authorList>
            <person name="Rayyan A."/>
            <person name="Meyer T."/>
            <person name="Kyndt J.A."/>
        </authorList>
    </citation>
    <scope>NUCLEOTIDE SEQUENCE</scope>
    <source>
        <strain evidence="2">DSM 9987</strain>
    </source>
</reference>
<comment type="caution">
    <text evidence="2">The sequence shown here is derived from an EMBL/GenBank/DDBJ whole genome shotgun (WGS) entry which is preliminary data.</text>
</comment>
<sequence>MSDGTPFADEQPEPDAARSDYHEGRQAFLAGVPVGTVIARLQCESLDTADADLDYVCGFADAALDALRRASGVACNLSGPIGA</sequence>
<organism evidence="2 3">
    <name type="scientific">Rhodoplanes tepidamans</name>
    <name type="common">Rhodoplanes cryptolactis</name>
    <dbReference type="NCBI Taxonomy" id="200616"/>
    <lineage>
        <taxon>Bacteria</taxon>
        <taxon>Pseudomonadati</taxon>
        <taxon>Pseudomonadota</taxon>
        <taxon>Alphaproteobacteria</taxon>
        <taxon>Hyphomicrobiales</taxon>
        <taxon>Nitrobacteraceae</taxon>
        <taxon>Rhodoplanes</taxon>
    </lineage>
</organism>